<dbReference type="PROSITE" id="PS00237">
    <property type="entry name" value="G_PROTEIN_RECEP_F1_1"/>
    <property type="match status" value="1"/>
</dbReference>
<evidence type="ECO:0000256" key="5">
    <source>
        <dbReference type="ARBA" id="ARBA00022692"/>
    </source>
</evidence>
<dbReference type="FunFam" id="1.20.1070.10:FF:000037">
    <property type="entry name" value="Olfactory receptor"/>
    <property type="match status" value="1"/>
</dbReference>
<comment type="subcellular location">
    <subcellularLocation>
        <location evidence="2 13">Cell membrane</location>
        <topology evidence="2 13">Multi-pass membrane protein</topology>
    </subcellularLocation>
</comment>
<evidence type="ECO:0000256" key="6">
    <source>
        <dbReference type="ARBA" id="ARBA00022725"/>
    </source>
</evidence>
<feature type="transmembrane region" description="Helical" evidence="13">
    <location>
        <begin position="242"/>
        <end position="262"/>
    </location>
</feature>
<name>A0A8D2JE49_VARKO</name>
<dbReference type="InterPro" id="IPR000276">
    <property type="entry name" value="GPCR_Rhodpsn"/>
</dbReference>
<evidence type="ECO:0000313" key="16">
    <source>
        <dbReference type="Proteomes" id="UP000694545"/>
    </source>
</evidence>
<organism evidence="15 16">
    <name type="scientific">Varanus komodoensis</name>
    <name type="common">Komodo dragon</name>
    <dbReference type="NCBI Taxonomy" id="61221"/>
    <lineage>
        <taxon>Eukaryota</taxon>
        <taxon>Metazoa</taxon>
        <taxon>Chordata</taxon>
        <taxon>Craniata</taxon>
        <taxon>Vertebrata</taxon>
        <taxon>Euteleostomi</taxon>
        <taxon>Lepidosauria</taxon>
        <taxon>Squamata</taxon>
        <taxon>Bifurcata</taxon>
        <taxon>Unidentata</taxon>
        <taxon>Episquamata</taxon>
        <taxon>Toxicofera</taxon>
        <taxon>Anguimorpha</taxon>
        <taxon>Paleoanguimorpha</taxon>
        <taxon>Varanoidea</taxon>
        <taxon>Varanidae</taxon>
        <taxon>Varanus</taxon>
    </lineage>
</organism>
<evidence type="ECO:0000256" key="7">
    <source>
        <dbReference type="ARBA" id="ARBA00022989"/>
    </source>
</evidence>
<feature type="transmembrane region" description="Helical" evidence="13">
    <location>
        <begin position="101"/>
        <end position="123"/>
    </location>
</feature>
<keyword evidence="11 12" id="KW-0807">Transducer</keyword>
<dbReference type="Pfam" id="PF13853">
    <property type="entry name" value="7tm_4"/>
    <property type="match status" value="1"/>
</dbReference>
<dbReference type="SUPFAM" id="SSF81321">
    <property type="entry name" value="Family A G protein-coupled receptor-like"/>
    <property type="match status" value="1"/>
</dbReference>
<dbReference type="Ensembl" id="ENSVKKT00000010778.1">
    <property type="protein sequence ID" value="ENSVKKP00000010522.1"/>
    <property type="gene ID" value="ENSVKKG00000007402.1"/>
</dbReference>
<evidence type="ECO:0000256" key="3">
    <source>
        <dbReference type="ARBA" id="ARBA00022475"/>
    </source>
</evidence>
<reference evidence="15" key="1">
    <citation type="submission" date="2025-08" db="UniProtKB">
        <authorList>
            <consortium name="Ensembl"/>
        </authorList>
    </citation>
    <scope>IDENTIFICATION</scope>
</reference>
<dbReference type="InterPro" id="IPR000725">
    <property type="entry name" value="Olfact_rcpt"/>
</dbReference>
<keyword evidence="3 13" id="KW-1003">Cell membrane</keyword>
<sequence>MKIYNMSKLTSKAIFMLLEFAEDRELQILHFLVFLVLYLVAVTGNLLIILAIALDHNLHSPMYFFLINLAMVGLCTISVIVPKSMAMSLTNGRSISYFGCVAQVFFYFIFAAADISVLSIMAYDRYVAICNPLHYEKIMHRGACLQMVAFGWLAGLLYATLHTCGTFANTFCSNIVSQFFCEIPQLLKLACSDIYLVEVGFTVLGCHVGAGCFIFIIITYVKIFSAVFRIPSVHGQKKALSTCLPHLIVFSLLVFSGIFAFARPPSDASSSVDIAFAAIYSIIPPMLNPFIYSMRNKDIKAALWKLLDFAHSTKIL</sequence>
<evidence type="ECO:0000256" key="13">
    <source>
        <dbReference type="RuleBase" id="RU363047"/>
    </source>
</evidence>
<dbReference type="AlphaFoldDB" id="A0A8D2JE49"/>
<comment type="function">
    <text evidence="1">Odorant receptor.</text>
</comment>
<dbReference type="Proteomes" id="UP000694545">
    <property type="component" value="Unplaced"/>
</dbReference>
<dbReference type="InterPro" id="IPR017452">
    <property type="entry name" value="GPCR_Rhodpsn_7TM"/>
</dbReference>
<keyword evidence="9 13" id="KW-0472">Membrane</keyword>
<evidence type="ECO:0000259" key="14">
    <source>
        <dbReference type="PROSITE" id="PS50262"/>
    </source>
</evidence>
<evidence type="ECO:0000256" key="4">
    <source>
        <dbReference type="ARBA" id="ARBA00022606"/>
    </source>
</evidence>
<evidence type="ECO:0000256" key="10">
    <source>
        <dbReference type="ARBA" id="ARBA00023170"/>
    </source>
</evidence>
<keyword evidence="10 12" id="KW-0675">Receptor</keyword>
<keyword evidence="8 12" id="KW-0297">G-protein coupled receptor</keyword>
<dbReference type="GO" id="GO:0004930">
    <property type="term" value="F:G protein-coupled receptor activity"/>
    <property type="evidence" value="ECO:0007669"/>
    <property type="project" value="UniProtKB-KW"/>
</dbReference>
<evidence type="ECO:0000256" key="2">
    <source>
        <dbReference type="ARBA" id="ARBA00004651"/>
    </source>
</evidence>
<keyword evidence="4 13" id="KW-0716">Sensory transduction</keyword>
<dbReference type="InterPro" id="IPR050516">
    <property type="entry name" value="Olfactory_GPCR"/>
</dbReference>
<protein>
    <recommendedName>
        <fullName evidence="13">Olfactory receptor</fullName>
    </recommendedName>
</protein>
<keyword evidence="16" id="KW-1185">Reference proteome</keyword>
<feature type="transmembrane region" description="Helical" evidence="13">
    <location>
        <begin position="61"/>
        <end position="81"/>
    </location>
</feature>
<feature type="transmembrane region" description="Helical" evidence="13">
    <location>
        <begin position="31"/>
        <end position="54"/>
    </location>
</feature>
<evidence type="ECO:0000256" key="1">
    <source>
        <dbReference type="ARBA" id="ARBA00002936"/>
    </source>
</evidence>
<evidence type="ECO:0000256" key="11">
    <source>
        <dbReference type="ARBA" id="ARBA00023224"/>
    </source>
</evidence>
<keyword evidence="7 13" id="KW-1133">Transmembrane helix</keyword>
<dbReference type="GO" id="GO:0004984">
    <property type="term" value="F:olfactory receptor activity"/>
    <property type="evidence" value="ECO:0007669"/>
    <property type="project" value="InterPro"/>
</dbReference>
<evidence type="ECO:0000256" key="12">
    <source>
        <dbReference type="RuleBase" id="RU000688"/>
    </source>
</evidence>
<accession>A0A8D2JE49</accession>
<dbReference type="CDD" id="cd15227">
    <property type="entry name" value="7tmA_OR14-like"/>
    <property type="match status" value="1"/>
</dbReference>
<dbReference type="OMA" id="TIICKIM"/>
<feature type="transmembrane region" description="Helical" evidence="13">
    <location>
        <begin position="274"/>
        <end position="292"/>
    </location>
</feature>
<feature type="domain" description="G-protein coupled receptors family 1 profile" evidence="14">
    <location>
        <begin position="44"/>
        <end position="292"/>
    </location>
</feature>
<dbReference type="PANTHER" id="PTHR26452">
    <property type="entry name" value="OLFACTORY RECEPTOR"/>
    <property type="match status" value="1"/>
</dbReference>
<evidence type="ECO:0000256" key="9">
    <source>
        <dbReference type="ARBA" id="ARBA00023136"/>
    </source>
</evidence>
<reference evidence="15" key="2">
    <citation type="submission" date="2025-09" db="UniProtKB">
        <authorList>
            <consortium name="Ensembl"/>
        </authorList>
    </citation>
    <scope>IDENTIFICATION</scope>
</reference>
<evidence type="ECO:0000313" key="15">
    <source>
        <dbReference type="Ensembl" id="ENSVKKP00000010522.1"/>
    </source>
</evidence>
<keyword evidence="5 12" id="KW-0812">Transmembrane</keyword>
<dbReference type="GO" id="GO:0005886">
    <property type="term" value="C:plasma membrane"/>
    <property type="evidence" value="ECO:0007669"/>
    <property type="project" value="UniProtKB-SubCell"/>
</dbReference>
<dbReference type="PRINTS" id="PR00237">
    <property type="entry name" value="GPCRRHODOPSN"/>
</dbReference>
<dbReference type="PROSITE" id="PS50262">
    <property type="entry name" value="G_PROTEIN_RECEP_F1_2"/>
    <property type="match status" value="1"/>
</dbReference>
<dbReference type="PRINTS" id="PR00245">
    <property type="entry name" value="OLFACTORYR"/>
</dbReference>
<dbReference type="Gene3D" id="1.20.1070.10">
    <property type="entry name" value="Rhodopsin 7-helix transmembrane proteins"/>
    <property type="match status" value="1"/>
</dbReference>
<feature type="transmembrane region" description="Helical" evidence="13">
    <location>
        <begin position="194"/>
        <end position="221"/>
    </location>
</feature>
<evidence type="ECO:0000256" key="8">
    <source>
        <dbReference type="ARBA" id="ARBA00023040"/>
    </source>
</evidence>
<comment type="similarity">
    <text evidence="12">Belongs to the G-protein coupled receptor 1 family.</text>
</comment>
<proteinExistence type="inferred from homology"/>
<keyword evidence="6 13" id="KW-0552">Olfaction</keyword>